<evidence type="ECO:0000256" key="1">
    <source>
        <dbReference type="ARBA" id="ARBA00023015"/>
    </source>
</evidence>
<dbReference type="InterPro" id="IPR039418">
    <property type="entry name" value="LexA-like"/>
</dbReference>
<keyword evidence="3" id="KW-0804">Transcription</keyword>
<dbReference type="GO" id="GO:0045892">
    <property type="term" value="P:negative regulation of DNA-templated transcription"/>
    <property type="evidence" value="ECO:0007669"/>
    <property type="project" value="InterPro"/>
</dbReference>
<protein>
    <submittedName>
        <fullName evidence="6">Phage C1 repressor</fullName>
    </submittedName>
</protein>
<dbReference type="InterPro" id="IPR036286">
    <property type="entry name" value="LexA/Signal_pep-like_sf"/>
</dbReference>
<evidence type="ECO:0000259" key="5">
    <source>
        <dbReference type="Pfam" id="PF07022"/>
    </source>
</evidence>
<evidence type="ECO:0000256" key="3">
    <source>
        <dbReference type="ARBA" id="ARBA00023163"/>
    </source>
</evidence>
<dbReference type="InterPro" id="IPR010744">
    <property type="entry name" value="Phage_CI_N"/>
</dbReference>
<dbReference type="PANTHER" id="PTHR40661">
    <property type="match status" value="1"/>
</dbReference>
<feature type="domain" description="Bacteriophage CI repressor N-terminal" evidence="5">
    <location>
        <begin position="32"/>
        <end position="94"/>
    </location>
</feature>
<keyword evidence="1" id="KW-0805">Transcription regulation</keyword>
<evidence type="ECO:0000313" key="6">
    <source>
        <dbReference type="EMBL" id="EPR36228.1"/>
    </source>
</evidence>
<dbReference type="EMBL" id="ATHI01000001">
    <property type="protein sequence ID" value="EPR36228.1"/>
    <property type="molecule type" value="Genomic_DNA"/>
</dbReference>
<keyword evidence="2" id="KW-0238">DNA-binding</keyword>
<comment type="caution">
    <text evidence="6">The sequence shown here is derived from an EMBL/GenBank/DDBJ whole genome shotgun (WGS) entry which is preliminary data.</text>
</comment>
<reference evidence="6 7" key="1">
    <citation type="journal article" date="2013" name="Genome Announc.">
        <title>Draft genome sequences for three mercury-methylating, sulfate-reducing bacteria.</title>
        <authorList>
            <person name="Brown S.D."/>
            <person name="Hurt R.A.Jr."/>
            <person name="Gilmour C.C."/>
            <person name="Elias D.A."/>
        </authorList>
    </citation>
    <scope>NUCLEOTIDE SEQUENCE [LARGE SCALE GENOMIC DNA]</scope>
    <source>
        <strain evidence="6 7">DSM 16529</strain>
    </source>
</reference>
<dbReference type="CDD" id="cd06529">
    <property type="entry name" value="S24_LexA-like"/>
    <property type="match status" value="1"/>
</dbReference>
<dbReference type="Proteomes" id="UP000014975">
    <property type="component" value="Unassembled WGS sequence"/>
</dbReference>
<sequence>MARHDIGFGAVSLEEPFFPYGEMGDELFAERFQRLMQAVEAGSAAELAKTLGIKHQAVSAARKRRQVPLNWLLLVSEGRGVSLDWLFYGLGEMRLPDEKSPPPPTIVSLDGYARPLGERTASREPPADDGFAPKAVYEAGQLVVLPRVLPRLHPGSALLEKDESQPGVAFQHFWLTARGQVRGMVVMEMQGTHMEPTIAHKSLLLLDRSRTEVVPGGIYALAIGAEVVIKRLDRLPGSLVLASDNPSVPPREVPWPAAEPMVLARVLWAARDLG</sequence>
<dbReference type="AlphaFoldDB" id="S7UV51"/>
<dbReference type="eggNOG" id="COG2932">
    <property type="taxonomic scope" value="Bacteria"/>
</dbReference>
<dbReference type="Pfam" id="PF00717">
    <property type="entry name" value="Peptidase_S24"/>
    <property type="match status" value="1"/>
</dbReference>
<evidence type="ECO:0000256" key="2">
    <source>
        <dbReference type="ARBA" id="ARBA00023125"/>
    </source>
</evidence>
<dbReference type="GO" id="GO:0003677">
    <property type="term" value="F:DNA binding"/>
    <property type="evidence" value="ECO:0007669"/>
    <property type="project" value="UniProtKB-KW"/>
</dbReference>
<dbReference type="RefSeq" id="WP_020885642.1">
    <property type="nucleotide sequence ID" value="NZ_ATHI01000001.1"/>
</dbReference>
<evidence type="ECO:0000313" key="7">
    <source>
        <dbReference type="Proteomes" id="UP000014975"/>
    </source>
</evidence>
<dbReference type="OrthoDB" id="5460127at2"/>
<dbReference type="Pfam" id="PF07022">
    <property type="entry name" value="Phage_CI_repr"/>
    <property type="match status" value="1"/>
</dbReference>
<dbReference type="STRING" id="1121439.dsat_1756"/>
<keyword evidence="7" id="KW-1185">Reference proteome</keyword>
<evidence type="ECO:0000259" key="4">
    <source>
        <dbReference type="Pfam" id="PF00717"/>
    </source>
</evidence>
<gene>
    <name evidence="6" type="ORF">dsat_1756</name>
</gene>
<dbReference type="Gene3D" id="2.10.109.10">
    <property type="entry name" value="Umud Fragment, subunit A"/>
    <property type="match status" value="1"/>
</dbReference>
<dbReference type="InterPro" id="IPR010982">
    <property type="entry name" value="Lambda_DNA-bd_dom_sf"/>
</dbReference>
<name>S7UV51_9BACT</name>
<proteinExistence type="predicted"/>
<dbReference type="PANTHER" id="PTHR40661:SF3">
    <property type="entry name" value="FELS-1 PROPHAGE TRANSCRIPTIONAL REGULATOR"/>
    <property type="match status" value="1"/>
</dbReference>
<dbReference type="SUPFAM" id="SSF51306">
    <property type="entry name" value="LexA/Signal peptidase"/>
    <property type="match status" value="1"/>
</dbReference>
<dbReference type="PATRIC" id="fig|1121439.3.peg.139"/>
<dbReference type="InterPro" id="IPR015927">
    <property type="entry name" value="Peptidase_S24_S26A/B/C"/>
</dbReference>
<accession>S7UV51</accession>
<feature type="domain" description="Peptidase S24/S26A/S26B/S26C" evidence="4">
    <location>
        <begin position="183"/>
        <end position="255"/>
    </location>
</feature>
<organism evidence="6 7">
    <name type="scientific">Alkalidesulfovibrio alkalitolerans DSM 16529</name>
    <dbReference type="NCBI Taxonomy" id="1121439"/>
    <lineage>
        <taxon>Bacteria</taxon>
        <taxon>Pseudomonadati</taxon>
        <taxon>Thermodesulfobacteriota</taxon>
        <taxon>Desulfovibrionia</taxon>
        <taxon>Desulfovibrionales</taxon>
        <taxon>Desulfovibrionaceae</taxon>
        <taxon>Alkalidesulfovibrio</taxon>
    </lineage>
</organism>
<dbReference type="Gene3D" id="1.10.260.40">
    <property type="entry name" value="lambda repressor-like DNA-binding domains"/>
    <property type="match status" value="1"/>
</dbReference>